<comment type="caution">
    <text evidence="6">The sequence shown here is derived from an EMBL/GenBank/DDBJ whole genome shotgun (WGS) entry which is preliminary data.</text>
</comment>
<dbReference type="PANTHER" id="PTHR45969">
    <property type="entry name" value="RING ZINC FINGER PROTEIN-RELATED"/>
    <property type="match status" value="1"/>
</dbReference>
<evidence type="ECO:0000313" key="7">
    <source>
        <dbReference type="Proteomes" id="UP000626109"/>
    </source>
</evidence>
<dbReference type="InterPro" id="IPR001841">
    <property type="entry name" value="Znf_RING"/>
</dbReference>
<dbReference type="Pfam" id="PF13639">
    <property type="entry name" value="zf-RING_2"/>
    <property type="match status" value="1"/>
</dbReference>
<dbReference type="InterPro" id="IPR013083">
    <property type="entry name" value="Znf_RING/FYVE/PHD"/>
</dbReference>
<evidence type="ECO:0000259" key="5">
    <source>
        <dbReference type="PROSITE" id="PS50089"/>
    </source>
</evidence>
<evidence type="ECO:0000256" key="4">
    <source>
        <dbReference type="PROSITE-ProRule" id="PRU00175"/>
    </source>
</evidence>
<feature type="domain" description="RING-type" evidence="5">
    <location>
        <begin position="61"/>
        <end position="102"/>
    </location>
</feature>
<evidence type="ECO:0000256" key="3">
    <source>
        <dbReference type="ARBA" id="ARBA00022833"/>
    </source>
</evidence>
<evidence type="ECO:0000256" key="1">
    <source>
        <dbReference type="ARBA" id="ARBA00022723"/>
    </source>
</evidence>
<dbReference type="AlphaFoldDB" id="A0A813J920"/>
<dbReference type="SMART" id="SM00184">
    <property type="entry name" value="RING"/>
    <property type="match status" value="1"/>
</dbReference>
<dbReference type="EMBL" id="CAJNNW010020755">
    <property type="protein sequence ID" value="CAE8666859.1"/>
    <property type="molecule type" value="Genomic_DNA"/>
</dbReference>
<evidence type="ECO:0000256" key="2">
    <source>
        <dbReference type="ARBA" id="ARBA00022771"/>
    </source>
</evidence>
<gene>
    <name evidence="6" type="ORF">PGLA2088_LOCUS16418</name>
</gene>
<keyword evidence="2 4" id="KW-0863">Zinc-finger</keyword>
<keyword evidence="1" id="KW-0479">Metal-binding</keyword>
<dbReference type="Gene3D" id="3.30.40.10">
    <property type="entry name" value="Zinc/RING finger domain, C3HC4 (zinc finger)"/>
    <property type="match status" value="1"/>
</dbReference>
<dbReference type="GO" id="GO:0008270">
    <property type="term" value="F:zinc ion binding"/>
    <property type="evidence" value="ECO:0007669"/>
    <property type="project" value="UniProtKB-KW"/>
</dbReference>
<sequence>MLSIWEQSMRFEMPLLFGPWSFCSTPNPVVPRPPEKKRSKSLQDWNLNFEDLPPAAEEEECAICLSPLTQNCARTLCGHRFHVVCLEANFAVTKRATCPLCRGSLRGPVAVTARSTSGRPIEVPERGDRLHFDRDYRFVTLGDFVHKPQMLYVLTSNEDKKTSSSAVMWVLDARVPSTVHLNFRSEQHVSETGASDWLEERGWERGSVKSCVSTGYPQGLYYGPVYSKSFQPGNIELMGSNCELGTYLVFVELTSEEGPVHSVSI</sequence>
<keyword evidence="3" id="KW-0862">Zinc</keyword>
<dbReference type="SUPFAM" id="SSF57850">
    <property type="entry name" value="RING/U-box"/>
    <property type="match status" value="1"/>
</dbReference>
<dbReference type="PANTHER" id="PTHR45969:SF69">
    <property type="entry name" value="FINGER DOMAIN PROTEIN, PUTATIVE (AFU_ORTHOLOGUE AFUA_3G12190)-RELATED"/>
    <property type="match status" value="1"/>
</dbReference>
<proteinExistence type="predicted"/>
<dbReference type="GO" id="GO:0016567">
    <property type="term" value="P:protein ubiquitination"/>
    <property type="evidence" value="ECO:0007669"/>
    <property type="project" value="TreeGrafter"/>
</dbReference>
<dbReference type="GO" id="GO:0061630">
    <property type="term" value="F:ubiquitin protein ligase activity"/>
    <property type="evidence" value="ECO:0007669"/>
    <property type="project" value="TreeGrafter"/>
</dbReference>
<reference evidence="6" key="1">
    <citation type="submission" date="2021-02" db="EMBL/GenBank/DDBJ databases">
        <authorList>
            <person name="Dougan E. K."/>
            <person name="Rhodes N."/>
            <person name="Thang M."/>
            <person name="Chan C."/>
        </authorList>
    </citation>
    <scope>NUCLEOTIDE SEQUENCE</scope>
</reference>
<dbReference type="PROSITE" id="PS50089">
    <property type="entry name" value="ZF_RING_2"/>
    <property type="match status" value="1"/>
</dbReference>
<accession>A0A813J920</accession>
<evidence type="ECO:0000313" key="6">
    <source>
        <dbReference type="EMBL" id="CAE8666859.1"/>
    </source>
</evidence>
<organism evidence="6 7">
    <name type="scientific">Polarella glacialis</name>
    <name type="common">Dinoflagellate</name>
    <dbReference type="NCBI Taxonomy" id="89957"/>
    <lineage>
        <taxon>Eukaryota</taxon>
        <taxon>Sar</taxon>
        <taxon>Alveolata</taxon>
        <taxon>Dinophyceae</taxon>
        <taxon>Suessiales</taxon>
        <taxon>Suessiaceae</taxon>
        <taxon>Polarella</taxon>
    </lineage>
</organism>
<dbReference type="Proteomes" id="UP000626109">
    <property type="component" value="Unassembled WGS sequence"/>
</dbReference>
<protein>
    <recommendedName>
        <fullName evidence="5">RING-type domain-containing protein</fullName>
    </recommendedName>
</protein>
<dbReference type="CDD" id="cd16448">
    <property type="entry name" value="RING-H2"/>
    <property type="match status" value="1"/>
</dbReference>
<name>A0A813J920_POLGL</name>